<keyword evidence="2" id="KW-0680">Restriction system</keyword>
<dbReference type="Pfam" id="PF01420">
    <property type="entry name" value="Methylase_S"/>
    <property type="match status" value="1"/>
</dbReference>
<dbReference type="SUPFAM" id="SSF116734">
    <property type="entry name" value="DNA methylase specificity domain"/>
    <property type="match status" value="1"/>
</dbReference>
<dbReference type="PANTHER" id="PTHR30408">
    <property type="entry name" value="TYPE-1 RESTRICTION ENZYME ECOKI SPECIFICITY PROTEIN"/>
    <property type="match status" value="1"/>
</dbReference>
<comment type="caution">
    <text evidence="5">The sequence shown here is derived from an EMBL/GenBank/DDBJ whole genome shotgun (WGS) entry which is preliminary data.</text>
</comment>
<comment type="similarity">
    <text evidence="1">Belongs to the type-I restriction system S methylase family.</text>
</comment>
<evidence type="ECO:0000313" key="5">
    <source>
        <dbReference type="EMBL" id="GAA4032699.1"/>
    </source>
</evidence>
<evidence type="ECO:0000256" key="2">
    <source>
        <dbReference type="ARBA" id="ARBA00022747"/>
    </source>
</evidence>
<protein>
    <recommendedName>
        <fullName evidence="4">Type I restriction modification DNA specificity domain-containing protein</fullName>
    </recommendedName>
</protein>
<evidence type="ECO:0000256" key="1">
    <source>
        <dbReference type="ARBA" id="ARBA00010923"/>
    </source>
</evidence>
<dbReference type="EMBL" id="BAABCR010000015">
    <property type="protein sequence ID" value="GAA4032699.1"/>
    <property type="molecule type" value="Genomic_DNA"/>
</dbReference>
<organism evidence="5 6">
    <name type="scientific">Flavobacterium cheonhonense</name>
    <dbReference type="NCBI Taxonomy" id="706185"/>
    <lineage>
        <taxon>Bacteria</taxon>
        <taxon>Pseudomonadati</taxon>
        <taxon>Bacteroidota</taxon>
        <taxon>Flavobacteriia</taxon>
        <taxon>Flavobacteriales</taxon>
        <taxon>Flavobacteriaceae</taxon>
        <taxon>Flavobacterium</taxon>
    </lineage>
</organism>
<dbReference type="RefSeq" id="WP_324689237.1">
    <property type="nucleotide sequence ID" value="NZ_BAABCR010000015.1"/>
</dbReference>
<feature type="domain" description="Type I restriction modification DNA specificity" evidence="4">
    <location>
        <begin position="1"/>
        <end position="176"/>
    </location>
</feature>
<dbReference type="InterPro" id="IPR044946">
    <property type="entry name" value="Restrct_endonuc_typeI_TRD_sf"/>
</dbReference>
<dbReference type="CDD" id="cd17246">
    <property type="entry name" value="RMtype1_S_SonII-TRD2-CR2_like"/>
    <property type="match status" value="1"/>
</dbReference>
<dbReference type="Gene3D" id="3.90.220.20">
    <property type="entry name" value="DNA methylase specificity domains"/>
    <property type="match status" value="1"/>
</dbReference>
<sequence>MDNWKRKKLGDIASFITKGTTPTTNGFNFQKSGIGFVKIENINNGAVDLKSIESFISEEAHFAQSRSILQKDDLLFSIAGTIGKIALVKESDLPLNTNQALAIIRGYKDEVIPEFLGYTLISSVLHETKNKARGGALQNISLADIKNTEIVYPISKIEQARIISKLDSLFQKIDKTIEIMQENINHSNSLKNSLLEQAFKGEL</sequence>
<reference evidence="6" key="1">
    <citation type="journal article" date="2019" name="Int. J. Syst. Evol. Microbiol.">
        <title>The Global Catalogue of Microorganisms (GCM) 10K type strain sequencing project: providing services to taxonomists for standard genome sequencing and annotation.</title>
        <authorList>
            <consortium name="The Broad Institute Genomics Platform"/>
            <consortium name="The Broad Institute Genome Sequencing Center for Infectious Disease"/>
            <person name="Wu L."/>
            <person name="Ma J."/>
        </authorList>
    </citation>
    <scope>NUCLEOTIDE SEQUENCE [LARGE SCALE GENOMIC DNA]</scope>
    <source>
        <strain evidence="6">JCM 17064</strain>
    </source>
</reference>
<dbReference type="InterPro" id="IPR052021">
    <property type="entry name" value="Type-I_RS_S_subunit"/>
</dbReference>
<name>A0ABP7TXC8_9FLAO</name>
<evidence type="ECO:0000256" key="3">
    <source>
        <dbReference type="ARBA" id="ARBA00023125"/>
    </source>
</evidence>
<dbReference type="PANTHER" id="PTHR30408:SF12">
    <property type="entry name" value="TYPE I RESTRICTION ENZYME MJAVIII SPECIFICITY SUBUNIT"/>
    <property type="match status" value="1"/>
</dbReference>
<proteinExistence type="inferred from homology"/>
<dbReference type="InterPro" id="IPR000055">
    <property type="entry name" value="Restrct_endonuc_typeI_TRD"/>
</dbReference>
<evidence type="ECO:0000259" key="4">
    <source>
        <dbReference type="Pfam" id="PF01420"/>
    </source>
</evidence>
<keyword evidence="6" id="KW-1185">Reference proteome</keyword>
<evidence type="ECO:0000313" key="6">
    <source>
        <dbReference type="Proteomes" id="UP001500968"/>
    </source>
</evidence>
<dbReference type="Proteomes" id="UP001500968">
    <property type="component" value="Unassembled WGS sequence"/>
</dbReference>
<accession>A0ABP7TXC8</accession>
<gene>
    <name evidence="5" type="ORF">GCM10022386_16180</name>
</gene>
<keyword evidence="3" id="KW-0238">DNA-binding</keyword>